<evidence type="ECO:0000313" key="2">
    <source>
        <dbReference type="EMBL" id="NBG87707.1"/>
    </source>
</evidence>
<evidence type="ECO:0000256" key="1">
    <source>
        <dbReference type="SAM" id="MobiDB-lite"/>
    </source>
</evidence>
<reference evidence="2 3" key="1">
    <citation type="submission" date="2019-04" db="EMBL/GenBank/DDBJ databases">
        <title>Isachenkonia alkalipeptolytica gen. nov. sp. nov. a new anaerobic, alkiliphilic organothrophic bacterium capable to reduce synthesized ferrihydrite isolated from a soda lake.</title>
        <authorList>
            <person name="Toshchakov S.V."/>
            <person name="Zavarzina D.G."/>
            <person name="Zhilina T.N."/>
            <person name="Kostrikina N.A."/>
            <person name="Kublanov I.V."/>
        </authorList>
    </citation>
    <scope>NUCLEOTIDE SEQUENCE [LARGE SCALE GENOMIC DNA]</scope>
    <source>
        <strain evidence="2 3">Z-1701</strain>
    </source>
</reference>
<comment type="caution">
    <text evidence="2">The sequence shown here is derived from an EMBL/GenBank/DDBJ whole genome shotgun (WGS) entry which is preliminary data.</text>
</comment>
<sequence>MFKKVFYLVLILMLIFIIGGCTEEEEPEEEDLTENEELEEEENPEQEEPEAEKPEAEEPSEENDEEAPAPDDEEEKSSIAKYDWEDMKSEWEGEIDFRADGLYDQLITEEEIHFLYRKDEALYYQSFDLENGQEITQKKVEEASSQMIFDRSSDTTIKLHDYNDHIYALIGENRRISEEEQEEQKMLLIDLEEDEVLLSKSPVIENFTFPKREGTYLPGFIYDVTADGRYLMILHSFPGMSGWDNYLMNFKNQKKEDIEEENQVFLNQIKDVPLWVYDIEEQRIMEIPYDEEIEALVPYDVEGLANGINLIFTEEEGWLTLDVENRLVRKTEEGGTYQRIESEFSGIEEYRKGTLFGESLFLANLQEIGKMCEMPEPGYLYNFDGQELEHLGNLGLKWGRKSFHYNKHNGEIIINKAAQQSEEEREADAENEEYVERIYRLTIDQEKVLENEGDERVESLEDLKGFEIVDVMEFSVGTYQEGKKHLSLSDNDVGYSFPLQDFSHLDYGILIGRTLERVGGMKSPFFYAYRNDEEEEKIVEIDGAELILTTDNQLIVLLDNQMQAFNLEEFFDALEQ</sequence>
<evidence type="ECO:0000313" key="3">
    <source>
        <dbReference type="Proteomes" id="UP000449710"/>
    </source>
</evidence>
<evidence type="ECO:0008006" key="4">
    <source>
        <dbReference type="Google" id="ProtNLM"/>
    </source>
</evidence>
<proteinExistence type="predicted"/>
<dbReference type="EMBL" id="SUMG01000003">
    <property type="protein sequence ID" value="NBG87707.1"/>
    <property type="molecule type" value="Genomic_DNA"/>
</dbReference>
<accession>A0AA43XJ55</accession>
<dbReference type="PROSITE" id="PS51257">
    <property type="entry name" value="PROKAR_LIPOPROTEIN"/>
    <property type="match status" value="1"/>
</dbReference>
<gene>
    <name evidence="2" type="ORF">ISALK_04260</name>
</gene>
<feature type="compositionally biased region" description="Acidic residues" evidence="1">
    <location>
        <begin position="57"/>
        <end position="75"/>
    </location>
</feature>
<feature type="region of interest" description="Disordered" evidence="1">
    <location>
        <begin position="24"/>
        <end position="83"/>
    </location>
</feature>
<dbReference type="Proteomes" id="UP000449710">
    <property type="component" value="Unassembled WGS sequence"/>
</dbReference>
<dbReference type="AlphaFoldDB" id="A0AA43XJ55"/>
<name>A0AA43XJ55_9CLOT</name>
<keyword evidence="3" id="KW-1185">Reference proteome</keyword>
<protein>
    <recommendedName>
        <fullName evidence="4">Lipoprotein</fullName>
    </recommendedName>
</protein>
<feature type="compositionally biased region" description="Acidic residues" evidence="1">
    <location>
        <begin position="24"/>
        <end position="50"/>
    </location>
</feature>
<dbReference type="RefSeq" id="WP_160719402.1">
    <property type="nucleotide sequence ID" value="NZ_SUMG01000003.1"/>
</dbReference>
<organism evidence="2 3">
    <name type="scientific">Isachenkonia alkalipeptolytica</name>
    <dbReference type="NCBI Taxonomy" id="2565777"/>
    <lineage>
        <taxon>Bacteria</taxon>
        <taxon>Bacillati</taxon>
        <taxon>Bacillota</taxon>
        <taxon>Clostridia</taxon>
        <taxon>Eubacteriales</taxon>
        <taxon>Clostridiaceae</taxon>
        <taxon>Isachenkonia</taxon>
    </lineage>
</organism>